<accession>Q2JAW5</accession>
<dbReference type="InterPro" id="IPR036761">
    <property type="entry name" value="TTHA0802/YceI-like_sf"/>
</dbReference>
<dbReference type="KEGG" id="fra:Francci3_2208"/>
<organism evidence="3 4">
    <name type="scientific">Frankia casuarinae (strain DSM 45818 / CECT 9043 / HFP020203 / CcI3)</name>
    <dbReference type="NCBI Taxonomy" id="106370"/>
    <lineage>
        <taxon>Bacteria</taxon>
        <taxon>Bacillati</taxon>
        <taxon>Actinomycetota</taxon>
        <taxon>Actinomycetes</taxon>
        <taxon>Frankiales</taxon>
        <taxon>Frankiaceae</taxon>
        <taxon>Frankia</taxon>
    </lineage>
</organism>
<dbReference type="PANTHER" id="PTHR34406:SF1">
    <property type="entry name" value="PROTEIN YCEI"/>
    <property type="match status" value="1"/>
</dbReference>
<evidence type="ECO:0000313" key="4">
    <source>
        <dbReference type="Proteomes" id="UP000001937"/>
    </source>
</evidence>
<evidence type="ECO:0000313" key="3">
    <source>
        <dbReference type="EMBL" id="ABD11577.1"/>
    </source>
</evidence>
<dbReference type="STRING" id="106370.Francci3_2208"/>
<proteinExistence type="inferred from homology"/>
<dbReference type="SMART" id="SM00867">
    <property type="entry name" value="YceI"/>
    <property type="match status" value="1"/>
</dbReference>
<dbReference type="Proteomes" id="UP000001937">
    <property type="component" value="Chromosome"/>
</dbReference>
<name>Q2JAW5_FRACC</name>
<dbReference type="Pfam" id="PF04264">
    <property type="entry name" value="YceI"/>
    <property type="match status" value="1"/>
</dbReference>
<dbReference type="PANTHER" id="PTHR34406">
    <property type="entry name" value="PROTEIN YCEI"/>
    <property type="match status" value="1"/>
</dbReference>
<dbReference type="EMBL" id="CP000249">
    <property type="protein sequence ID" value="ABD11577.1"/>
    <property type="molecule type" value="Genomic_DNA"/>
</dbReference>
<comment type="similarity">
    <text evidence="1">Belongs to the UPF0312 family.</text>
</comment>
<protein>
    <submittedName>
        <fullName evidence="3">YceI</fullName>
    </submittedName>
</protein>
<dbReference type="Gene3D" id="2.40.128.110">
    <property type="entry name" value="Lipid/polyisoprenoid-binding, YceI-like"/>
    <property type="match status" value="1"/>
</dbReference>
<dbReference type="AlphaFoldDB" id="Q2JAW5"/>
<keyword evidence="4" id="KW-1185">Reference proteome</keyword>
<feature type="domain" description="Lipid/polyisoprenoid-binding YceI-like" evidence="2">
    <location>
        <begin position="42"/>
        <end position="210"/>
    </location>
</feature>
<dbReference type="PhylomeDB" id="Q2JAW5"/>
<reference evidence="3 4" key="1">
    <citation type="journal article" date="2007" name="Genome Res.">
        <title>Genome characteristics of facultatively symbiotic Frankia sp. strains reflect host range and host plant biogeography.</title>
        <authorList>
            <person name="Normand P."/>
            <person name="Lapierre P."/>
            <person name="Tisa L.S."/>
            <person name="Gogarten J.P."/>
            <person name="Alloisio N."/>
            <person name="Bagnarol E."/>
            <person name="Bassi C.A."/>
            <person name="Berry A.M."/>
            <person name="Bickhart D.M."/>
            <person name="Choisne N."/>
            <person name="Couloux A."/>
            <person name="Cournoyer B."/>
            <person name="Cruveiller S."/>
            <person name="Daubin V."/>
            <person name="Demange N."/>
            <person name="Francino M.P."/>
            <person name="Goltsman E."/>
            <person name="Huang Y."/>
            <person name="Kopp O.R."/>
            <person name="Labarre L."/>
            <person name="Lapidus A."/>
            <person name="Lavire C."/>
            <person name="Marechal J."/>
            <person name="Martinez M."/>
            <person name="Mastronunzio J.E."/>
            <person name="Mullin B.C."/>
            <person name="Niemann J."/>
            <person name="Pujic P."/>
            <person name="Rawnsley T."/>
            <person name="Rouy Z."/>
            <person name="Schenowitz C."/>
            <person name="Sellstedt A."/>
            <person name="Tavares F."/>
            <person name="Tomkins J.P."/>
            <person name="Vallenet D."/>
            <person name="Valverde C."/>
            <person name="Wall L.G."/>
            <person name="Wang Y."/>
            <person name="Medigue C."/>
            <person name="Benson D.R."/>
        </authorList>
    </citation>
    <scope>NUCLEOTIDE SEQUENCE [LARGE SCALE GENOMIC DNA]</scope>
    <source>
        <strain evidence="4">DSM 45818 / CECT 9043 / CcI3</strain>
    </source>
</reference>
<dbReference type="SUPFAM" id="SSF101874">
    <property type="entry name" value="YceI-like"/>
    <property type="match status" value="1"/>
</dbReference>
<dbReference type="InterPro" id="IPR007372">
    <property type="entry name" value="Lipid/polyisoprenoid-bd_YceI"/>
</dbReference>
<sequence>MFCRGTVAAATATAPLVDHRPGGPVTAPSPSDVAPLPLAAGTWTLDPAHSGVNFQIRHLGVTNVRGRFDTFSATLSVGDTLESVSVGAEIDLASINTNQPDRDAHLRSADFFDLASHPSITFTSTSVTGSDEEYELAGDLSINGVTRPVTLAVEFYGVDTHPVDGRVRSGFAATTEIRRGDYGITFNLPLGAGRLALSDKVKIELDLQFIAP</sequence>
<dbReference type="HOGENOM" id="CLU_071003_3_2_11"/>
<dbReference type="eggNOG" id="COG2353">
    <property type="taxonomic scope" value="Bacteria"/>
</dbReference>
<evidence type="ECO:0000256" key="1">
    <source>
        <dbReference type="ARBA" id="ARBA00008812"/>
    </source>
</evidence>
<gene>
    <name evidence="3" type="ordered locus">Francci3_2208</name>
</gene>
<evidence type="ECO:0000259" key="2">
    <source>
        <dbReference type="SMART" id="SM00867"/>
    </source>
</evidence>